<keyword evidence="4" id="KW-1134">Transmembrane beta strand</keyword>
<dbReference type="InterPro" id="IPR013793">
    <property type="entry name" value="Porin_Gram-ve_CS"/>
</dbReference>
<evidence type="ECO:0000256" key="5">
    <source>
        <dbReference type="ARBA" id="ARBA00022692"/>
    </source>
</evidence>
<keyword evidence="6" id="KW-0732">Signal</keyword>
<comment type="subcellular location">
    <subcellularLocation>
        <location evidence="1 11">Cell outer membrane</location>
        <topology evidence="1 11">Multi-pass membrane protein</topology>
    </subcellularLocation>
</comment>
<dbReference type="PRINTS" id="PR00182">
    <property type="entry name" value="ECOLNEIPORIN"/>
</dbReference>
<keyword evidence="5 11" id="KW-0812">Transmembrane</keyword>
<keyword evidence="9 11" id="KW-0472">Membrane</keyword>
<evidence type="ECO:0000256" key="3">
    <source>
        <dbReference type="ARBA" id="ARBA00022448"/>
    </source>
</evidence>
<evidence type="ECO:0000256" key="6">
    <source>
        <dbReference type="ARBA" id="ARBA00022729"/>
    </source>
</evidence>
<dbReference type="InterPro" id="IPR001897">
    <property type="entry name" value="Porin_gammaproteobac"/>
</dbReference>
<keyword evidence="10 11" id="KW-0998">Cell outer membrane</keyword>
<name>C6K7P8_ECOLX</name>
<dbReference type="InterPro" id="IPR050298">
    <property type="entry name" value="Gram-neg_bact_OMP"/>
</dbReference>
<dbReference type="GO" id="GO:0009279">
    <property type="term" value="C:cell outer membrane"/>
    <property type="evidence" value="ECO:0007669"/>
    <property type="project" value="UniProtKB-SubCell"/>
</dbReference>
<comment type="similarity">
    <text evidence="2 11">Belongs to the Gram-negative porin family.</text>
</comment>
<evidence type="ECO:0000256" key="11">
    <source>
        <dbReference type="RuleBase" id="RU000469"/>
    </source>
</evidence>
<dbReference type="EMBL" id="GQ167042">
    <property type="protein sequence ID" value="ACS66797.1"/>
    <property type="molecule type" value="Genomic_DNA"/>
</dbReference>
<sequence length="523" mass="59084">MPMILVKKNPRGKVIRELSSEEETAVKTVCGLKKPATMAQHNLANDLLREMREYDAWLQCDCIPGDSPAMNFAALKNNTGTLYLSSFNHEHAPECPMYRQLSGNEEETSFGASRHPVSTRINYRNFLPPDDSNSVIRLQTRSAYHNGERSSVRKKRPRLGRLLLSLIEDAGLNKLDSLANPRIRTNYRECLDAIRQVTLQQEYIRGRSLSEIIHFRPGMSERSQERLMETLENSERHWPARRKHMFFQIFMAQHICRDAVEIHWANGNIQVFRPVRGISINGEAQGGIRPPYWVILAFCRSADGRIICSEGYAHALYQLTCPVHFAVQYQGKNGSAHGEGMTTNGRDDVFEQNGDGVGGSITYNYEGFGIGAAVSSSKRTWDQNNTGLIGTGDRAETYTGGLKYDANNIYLAAQYTQTYNATRVGSLGWANKAQNFEAVAQYQFDFGLRPSLAYLQSKGKNLGRGYDDEDILKYVDVGATYYFNKNMSTYVDYKINLLDDNRFTRDAGINTDDIVALGLVYQF</sequence>
<evidence type="ECO:0000256" key="10">
    <source>
        <dbReference type="ARBA" id="ARBA00023237"/>
    </source>
</evidence>
<protein>
    <submittedName>
        <fullName evidence="12">Putative YagA/OmpC fusion protein</fullName>
    </submittedName>
</protein>
<gene>
    <name evidence="12" type="primary">yagA/ompC fusion</name>
</gene>
<dbReference type="Gene3D" id="2.40.160.10">
    <property type="entry name" value="Porin"/>
    <property type="match status" value="1"/>
</dbReference>
<reference evidence="12" key="2">
    <citation type="journal article" date="2010" name="Eur. J. Clin. Microbiol. Infect. Dis.">
        <title>Prevalence and characteristics of ertapenem-nonsusceptible Escherichia coli in a Taiwanese university hospital, 1999 to 2007.</title>
        <authorList>
            <person name="Yan J.J."/>
            <person name="Wu J.J."/>
            <person name="Lee C.C."/>
            <person name="Ko W.C."/>
            <person name="Yang F.C."/>
        </authorList>
    </citation>
    <scope>NUCLEOTIDE SEQUENCE</scope>
    <source>
        <strain evidence="12">EC-455/03</strain>
    </source>
</reference>
<dbReference type="PRINTS" id="PR00183">
    <property type="entry name" value="ECOLIPORIN"/>
</dbReference>
<evidence type="ECO:0000256" key="4">
    <source>
        <dbReference type="ARBA" id="ARBA00022452"/>
    </source>
</evidence>
<dbReference type="GO" id="GO:0046930">
    <property type="term" value="C:pore complex"/>
    <property type="evidence" value="ECO:0007669"/>
    <property type="project" value="UniProtKB-KW"/>
</dbReference>
<dbReference type="PANTHER" id="PTHR34501:SF1">
    <property type="entry name" value="OUTER MEMBRANE PORIN C"/>
    <property type="match status" value="1"/>
</dbReference>
<evidence type="ECO:0000256" key="8">
    <source>
        <dbReference type="ARBA" id="ARBA00023114"/>
    </source>
</evidence>
<organism evidence="12">
    <name type="scientific">Escherichia coli</name>
    <dbReference type="NCBI Taxonomy" id="562"/>
    <lineage>
        <taxon>Bacteria</taxon>
        <taxon>Pseudomonadati</taxon>
        <taxon>Pseudomonadota</taxon>
        <taxon>Gammaproteobacteria</taxon>
        <taxon>Enterobacterales</taxon>
        <taxon>Enterobacteriaceae</taxon>
        <taxon>Escherichia</taxon>
    </lineage>
</organism>
<dbReference type="AlphaFoldDB" id="C6K7P8"/>
<evidence type="ECO:0000256" key="9">
    <source>
        <dbReference type="ARBA" id="ARBA00023136"/>
    </source>
</evidence>
<evidence type="ECO:0000256" key="7">
    <source>
        <dbReference type="ARBA" id="ARBA00023065"/>
    </source>
</evidence>
<dbReference type="Pfam" id="PF00267">
    <property type="entry name" value="Porin_1"/>
    <property type="match status" value="1"/>
</dbReference>
<evidence type="ECO:0000256" key="1">
    <source>
        <dbReference type="ARBA" id="ARBA00004571"/>
    </source>
</evidence>
<accession>C6K7P8</accession>
<dbReference type="InterPro" id="IPR001702">
    <property type="entry name" value="Porin_Gram-ve"/>
</dbReference>
<dbReference type="PANTHER" id="PTHR34501">
    <property type="entry name" value="PROTEIN YDDL-RELATED"/>
    <property type="match status" value="1"/>
</dbReference>
<proteinExistence type="inferred from homology"/>
<keyword evidence="7 11" id="KW-0406">Ion transport</keyword>
<dbReference type="InterPro" id="IPR023614">
    <property type="entry name" value="Porin_dom_sf"/>
</dbReference>
<dbReference type="GO" id="GO:0034220">
    <property type="term" value="P:monoatomic ion transmembrane transport"/>
    <property type="evidence" value="ECO:0007669"/>
    <property type="project" value="InterPro"/>
</dbReference>
<dbReference type="SUPFAM" id="SSF56935">
    <property type="entry name" value="Porins"/>
    <property type="match status" value="1"/>
</dbReference>
<reference evidence="12" key="1">
    <citation type="submission" date="2009-05" db="EMBL/GenBank/DDBJ databases">
        <title>Sequence analysis of ompC genes in Escherichia coli isolates from a Taiwanese university hospital.</title>
        <authorList>
            <person name="Yan J.-J."/>
            <person name="Ko W.-C."/>
            <person name="Wu J.-J."/>
        </authorList>
    </citation>
    <scope>NUCLEOTIDE SEQUENCE</scope>
    <source>
        <strain evidence="12">EC-455/03</strain>
    </source>
</reference>
<dbReference type="GO" id="GO:0015288">
    <property type="term" value="F:porin activity"/>
    <property type="evidence" value="ECO:0007669"/>
    <property type="project" value="UniProtKB-KW"/>
</dbReference>
<keyword evidence="8 11" id="KW-0626">Porin</keyword>
<comment type="subunit">
    <text evidence="11">Homotrimer.</text>
</comment>
<dbReference type="PROSITE" id="PS00576">
    <property type="entry name" value="GRAM_NEG_PORIN"/>
    <property type="match status" value="1"/>
</dbReference>
<keyword evidence="3 11" id="KW-0813">Transport</keyword>
<evidence type="ECO:0000256" key="2">
    <source>
        <dbReference type="ARBA" id="ARBA00007539"/>
    </source>
</evidence>
<evidence type="ECO:0000313" key="12">
    <source>
        <dbReference type="EMBL" id="ACS66797.1"/>
    </source>
</evidence>